<evidence type="ECO:0000313" key="2">
    <source>
        <dbReference type="EMBL" id="TWT87657.1"/>
    </source>
</evidence>
<feature type="chain" id="PRO_5023090202" description="CARDB domain-containing protein" evidence="1">
    <location>
        <begin position="25"/>
        <end position="274"/>
    </location>
</feature>
<evidence type="ECO:0000313" key="3">
    <source>
        <dbReference type="Proteomes" id="UP000315440"/>
    </source>
</evidence>
<proteinExistence type="predicted"/>
<dbReference type="EMBL" id="SJPQ01000003">
    <property type="protein sequence ID" value="TWT87657.1"/>
    <property type="molecule type" value="Genomic_DNA"/>
</dbReference>
<gene>
    <name evidence="2" type="ORF">Mal64_31990</name>
</gene>
<reference evidence="2 3" key="1">
    <citation type="submission" date="2019-02" db="EMBL/GenBank/DDBJ databases">
        <title>Deep-cultivation of Planctomycetes and their phenomic and genomic characterization uncovers novel biology.</title>
        <authorList>
            <person name="Wiegand S."/>
            <person name="Jogler M."/>
            <person name="Boedeker C."/>
            <person name="Pinto D."/>
            <person name="Vollmers J."/>
            <person name="Rivas-Marin E."/>
            <person name="Kohn T."/>
            <person name="Peeters S.H."/>
            <person name="Heuer A."/>
            <person name="Rast P."/>
            <person name="Oberbeckmann S."/>
            <person name="Bunk B."/>
            <person name="Jeske O."/>
            <person name="Meyerdierks A."/>
            <person name="Storesund J.E."/>
            <person name="Kallscheuer N."/>
            <person name="Luecker S."/>
            <person name="Lage O.M."/>
            <person name="Pohl T."/>
            <person name="Merkel B.J."/>
            <person name="Hornburger P."/>
            <person name="Mueller R.-W."/>
            <person name="Bruemmer F."/>
            <person name="Labrenz M."/>
            <person name="Spormann A.M."/>
            <person name="Op Den Camp H."/>
            <person name="Overmann J."/>
            <person name="Amann R."/>
            <person name="Jetten M.S.M."/>
            <person name="Mascher T."/>
            <person name="Medema M.H."/>
            <person name="Devos D.P."/>
            <person name="Kaster A.-K."/>
            <person name="Ovreas L."/>
            <person name="Rohde M."/>
            <person name="Galperin M.Y."/>
            <person name="Jogler C."/>
        </authorList>
    </citation>
    <scope>NUCLEOTIDE SEQUENCE [LARGE SCALE GENOMIC DNA]</scope>
    <source>
        <strain evidence="2 3">Mal64</strain>
    </source>
</reference>
<name>A0A5C5ZKS9_9BACT</name>
<accession>A0A5C5ZKS9</accession>
<sequence length="274" mass="27770" precursor="true">MNVSFMRVLLLAAAVAPLGASASAQGLGPAGYQQLLMGGPRCDHVIDLLMRFGIGGGAGVGPAAGMIAHSPYGPIEMPAVELGDLQIAGVALVASDDPACAPTYAVTIKNCSPRDVCHLQVTLVALLGPIRPHDPTALATVDSIPAGGCVEIAIQLPIESLAMGQGVLGDGCPLAFQKLLVAIDSLDGFAEIDESNNLQLLCRSDIPAQVVVEAPAVEAIGEPADAPAAVQPVEPAPAPETQQGELDSALDAFGVEPTGDDPMGSEIDAMLSQM</sequence>
<feature type="signal peptide" evidence="1">
    <location>
        <begin position="1"/>
        <end position="24"/>
    </location>
</feature>
<dbReference type="RefSeq" id="WP_146401990.1">
    <property type="nucleotide sequence ID" value="NZ_SJPQ01000003.1"/>
</dbReference>
<dbReference type="OrthoDB" id="264142at2"/>
<organism evidence="2 3">
    <name type="scientific">Pseudobythopirellula maris</name>
    <dbReference type="NCBI Taxonomy" id="2527991"/>
    <lineage>
        <taxon>Bacteria</taxon>
        <taxon>Pseudomonadati</taxon>
        <taxon>Planctomycetota</taxon>
        <taxon>Planctomycetia</taxon>
        <taxon>Pirellulales</taxon>
        <taxon>Lacipirellulaceae</taxon>
        <taxon>Pseudobythopirellula</taxon>
    </lineage>
</organism>
<comment type="caution">
    <text evidence="2">The sequence shown here is derived from an EMBL/GenBank/DDBJ whole genome shotgun (WGS) entry which is preliminary data.</text>
</comment>
<keyword evidence="3" id="KW-1185">Reference proteome</keyword>
<evidence type="ECO:0000256" key="1">
    <source>
        <dbReference type="SAM" id="SignalP"/>
    </source>
</evidence>
<protein>
    <recommendedName>
        <fullName evidence="4">CARDB domain-containing protein</fullName>
    </recommendedName>
</protein>
<dbReference type="AlphaFoldDB" id="A0A5C5ZKS9"/>
<evidence type="ECO:0008006" key="4">
    <source>
        <dbReference type="Google" id="ProtNLM"/>
    </source>
</evidence>
<keyword evidence="1" id="KW-0732">Signal</keyword>
<dbReference type="Proteomes" id="UP000315440">
    <property type="component" value="Unassembled WGS sequence"/>
</dbReference>